<dbReference type="Pfam" id="PF04511">
    <property type="entry name" value="DER1"/>
    <property type="match status" value="1"/>
</dbReference>
<dbReference type="GO" id="GO:0006950">
    <property type="term" value="P:response to stress"/>
    <property type="evidence" value="ECO:0007669"/>
    <property type="project" value="UniProtKB-ARBA"/>
</dbReference>
<evidence type="ECO:0000256" key="4">
    <source>
        <dbReference type="ARBA" id="ARBA00022824"/>
    </source>
</evidence>
<evidence type="ECO:0000313" key="10">
    <source>
        <dbReference type="Proteomes" id="UP000789595"/>
    </source>
</evidence>
<keyword evidence="3 7" id="KW-0812">Transmembrane</keyword>
<dbReference type="OrthoDB" id="1716531at2759"/>
<keyword evidence="5 7" id="KW-1133">Transmembrane helix</keyword>
<comment type="function">
    <text evidence="7">May be involved in the degradation of misfolded endoplasmic reticulum (ER) luminal proteins.</text>
</comment>
<evidence type="ECO:0000256" key="1">
    <source>
        <dbReference type="ARBA" id="ARBA00004477"/>
    </source>
</evidence>
<protein>
    <recommendedName>
        <fullName evidence="7">Derlin</fullName>
    </recommendedName>
</protein>
<dbReference type="Proteomes" id="UP000789595">
    <property type="component" value="Unassembled WGS sequence"/>
</dbReference>
<name>A0A8J2SE23_9STRA</name>
<evidence type="ECO:0000256" key="5">
    <source>
        <dbReference type="ARBA" id="ARBA00022989"/>
    </source>
</evidence>
<feature type="compositionally biased region" description="Low complexity" evidence="8">
    <location>
        <begin position="334"/>
        <end position="359"/>
    </location>
</feature>
<feature type="region of interest" description="Disordered" evidence="8">
    <location>
        <begin position="264"/>
        <end position="359"/>
    </location>
</feature>
<dbReference type="AlphaFoldDB" id="A0A8J2SE23"/>
<keyword evidence="4 7" id="KW-0256">Endoplasmic reticulum</keyword>
<dbReference type="EMBL" id="CAKKNE010000002">
    <property type="protein sequence ID" value="CAH0367272.1"/>
    <property type="molecule type" value="Genomic_DNA"/>
</dbReference>
<evidence type="ECO:0000256" key="6">
    <source>
        <dbReference type="ARBA" id="ARBA00023136"/>
    </source>
</evidence>
<feature type="compositionally biased region" description="Low complexity" evidence="8">
    <location>
        <begin position="299"/>
        <end position="310"/>
    </location>
</feature>
<feature type="region of interest" description="Disordered" evidence="8">
    <location>
        <begin position="49"/>
        <end position="95"/>
    </location>
</feature>
<feature type="compositionally biased region" description="Low complexity" evidence="8">
    <location>
        <begin position="317"/>
        <end position="327"/>
    </location>
</feature>
<keyword evidence="6 7" id="KW-0472">Membrane</keyword>
<evidence type="ECO:0000256" key="2">
    <source>
        <dbReference type="ARBA" id="ARBA00008917"/>
    </source>
</evidence>
<evidence type="ECO:0000256" key="3">
    <source>
        <dbReference type="ARBA" id="ARBA00022692"/>
    </source>
</evidence>
<feature type="transmembrane region" description="Helical" evidence="7">
    <location>
        <begin position="194"/>
        <end position="213"/>
    </location>
</feature>
<feature type="transmembrane region" description="Helical" evidence="7">
    <location>
        <begin position="118"/>
        <end position="140"/>
    </location>
</feature>
<reference evidence="9" key="1">
    <citation type="submission" date="2021-11" db="EMBL/GenBank/DDBJ databases">
        <authorList>
            <consortium name="Genoscope - CEA"/>
            <person name="William W."/>
        </authorList>
    </citation>
    <scope>NUCLEOTIDE SEQUENCE</scope>
</reference>
<dbReference type="GO" id="GO:0005789">
    <property type="term" value="C:endoplasmic reticulum membrane"/>
    <property type="evidence" value="ECO:0007669"/>
    <property type="project" value="UniProtKB-SubCell"/>
</dbReference>
<keyword evidence="10" id="KW-1185">Reference proteome</keyword>
<evidence type="ECO:0000256" key="7">
    <source>
        <dbReference type="RuleBase" id="RU363059"/>
    </source>
</evidence>
<feature type="compositionally biased region" description="Acidic residues" evidence="8">
    <location>
        <begin position="58"/>
        <end position="95"/>
    </location>
</feature>
<sequence length="380" mass="42290">MRRACTTAAVAYVAFVATAPTCSHALVAPRHGLGRARAPIGRRRHRWAPALRRRGGGEDDDDDEEEDKDDDEEEEDDDAHLFDDEDEEGAVSDADFEGDSLKARARKAWAATPPVTQVYVGSSLALTLGSFFLAGNQWPAWLNLDWKKVMTGQLWRPFTGFLYYGPFGLSYLLTIHFVWTYMGTLEKLQFAEPWDFLVMLLFGAASLLAGVGIGGGNARFLGHNLSCFLVYIWARTYEGQEVAVMEFFTIRAELLPSVWKSLRRPSSPERHRADAVTGTTRPKFDFHAGSRGSSRRRPTCSSTSRRSTTCWASPSATRTRSCGSGSASRRRARCAPSTRRGRSSWPSTRRSRRSSPSLSTISRGSFFLVQYNASSDAFRA</sequence>
<evidence type="ECO:0000256" key="8">
    <source>
        <dbReference type="SAM" id="MobiDB-lite"/>
    </source>
</evidence>
<feature type="transmembrane region" description="Helical" evidence="7">
    <location>
        <begin position="161"/>
        <end position="182"/>
    </location>
</feature>
<comment type="subcellular location">
    <subcellularLocation>
        <location evidence="1 7">Endoplasmic reticulum membrane</location>
        <topology evidence="1 7">Multi-pass membrane protein</topology>
    </subcellularLocation>
</comment>
<comment type="caution">
    <text evidence="9">The sequence shown here is derived from an EMBL/GenBank/DDBJ whole genome shotgun (WGS) entry which is preliminary data.</text>
</comment>
<organism evidence="9 10">
    <name type="scientific">Pelagomonas calceolata</name>
    <dbReference type="NCBI Taxonomy" id="35677"/>
    <lineage>
        <taxon>Eukaryota</taxon>
        <taxon>Sar</taxon>
        <taxon>Stramenopiles</taxon>
        <taxon>Ochrophyta</taxon>
        <taxon>Pelagophyceae</taxon>
        <taxon>Pelagomonadales</taxon>
        <taxon>Pelagomonadaceae</taxon>
        <taxon>Pelagomonas</taxon>
    </lineage>
</organism>
<dbReference type="PANTHER" id="PTHR11009">
    <property type="entry name" value="DER1-LIKE PROTEIN, DERLIN"/>
    <property type="match status" value="1"/>
</dbReference>
<accession>A0A8J2SE23</accession>
<proteinExistence type="inferred from homology"/>
<comment type="similarity">
    <text evidence="2 7">Belongs to the derlin family.</text>
</comment>
<evidence type="ECO:0000313" key="9">
    <source>
        <dbReference type="EMBL" id="CAH0367272.1"/>
    </source>
</evidence>
<dbReference type="InterPro" id="IPR007599">
    <property type="entry name" value="DER1"/>
</dbReference>
<comment type="caution">
    <text evidence="7">Lacks conserved residue(s) required for the propagation of feature annotation.</text>
</comment>
<gene>
    <name evidence="9" type="ORF">PECAL_2P02860</name>
</gene>